<comment type="caution">
    <text evidence="2">The sequence shown here is derived from an EMBL/GenBank/DDBJ whole genome shotgun (WGS) entry which is preliminary data.</text>
</comment>
<keyword evidence="3" id="KW-1185">Reference proteome</keyword>
<proteinExistence type="predicted"/>
<evidence type="ECO:0000256" key="1">
    <source>
        <dbReference type="SAM" id="MobiDB-lite"/>
    </source>
</evidence>
<feature type="compositionally biased region" description="Basic residues" evidence="1">
    <location>
        <begin position="87"/>
        <end position="108"/>
    </location>
</feature>
<sequence>MGRSRSTWLAGRISDRKLVSSNPKIPLALRMRYTGHKLLTWKTMVDGMQGGAHALEIATVDLKGVNDVDDDPDDLERRKERSDRMRGGRWRWKKERRKENKLKRRRDAKPRLPV</sequence>
<evidence type="ECO:0000313" key="2">
    <source>
        <dbReference type="EMBL" id="THC98476.1"/>
    </source>
</evidence>
<name>A0A4S3JRY5_9EURO</name>
<dbReference type="AlphaFoldDB" id="A0A4S3JRY5"/>
<feature type="compositionally biased region" description="Basic and acidic residues" evidence="1">
    <location>
        <begin position="75"/>
        <end position="86"/>
    </location>
</feature>
<feature type="region of interest" description="Disordered" evidence="1">
    <location>
        <begin position="68"/>
        <end position="114"/>
    </location>
</feature>
<gene>
    <name evidence="2" type="ORF">EYZ11_002061</name>
</gene>
<evidence type="ECO:0000313" key="3">
    <source>
        <dbReference type="Proteomes" id="UP000308092"/>
    </source>
</evidence>
<protein>
    <submittedName>
        <fullName evidence="2">Uncharacterized protein</fullName>
    </submittedName>
</protein>
<reference evidence="2 3" key="1">
    <citation type="submission" date="2019-03" db="EMBL/GenBank/DDBJ databases">
        <title>The genome sequence of a newly discovered highly antifungal drug resistant Aspergillus species, Aspergillus tanneri NIH 1004.</title>
        <authorList>
            <person name="Mounaud S."/>
            <person name="Singh I."/>
            <person name="Joardar V."/>
            <person name="Pakala S."/>
            <person name="Pakala S."/>
            <person name="Venepally P."/>
            <person name="Hoover J."/>
            <person name="Nierman W."/>
            <person name="Chung J."/>
            <person name="Losada L."/>
        </authorList>
    </citation>
    <scope>NUCLEOTIDE SEQUENCE [LARGE SCALE GENOMIC DNA]</scope>
    <source>
        <strain evidence="2 3">NIH1004</strain>
    </source>
</reference>
<dbReference type="VEuPathDB" id="FungiDB:EYZ11_002061"/>
<organism evidence="2 3">
    <name type="scientific">Aspergillus tanneri</name>
    <dbReference type="NCBI Taxonomy" id="1220188"/>
    <lineage>
        <taxon>Eukaryota</taxon>
        <taxon>Fungi</taxon>
        <taxon>Dikarya</taxon>
        <taxon>Ascomycota</taxon>
        <taxon>Pezizomycotina</taxon>
        <taxon>Eurotiomycetes</taxon>
        <taxon>Eurotiomycetidae</taxon>
        <taxon>Eurotiales</taxon>
        <taxon>Aspergillaceae</taxon>
        <taxon>Aspergillus</taxon>
        <taxon>Aspergillus subgen. Circumdati</taxon>
    </lineage>
</organism>
<dbReference type="EMBL" id="SOSA01000043">
    <property type="protein sequence ID" value="THC98476.1"/>
    <property type="molecule type" value="Genomic_DNA"/>
</dbReference>
<accession>A0A4S3JRY5</accession>
<dbReference type="Proteomes" id="UP000308092">
    <property type="component" value="Unassembled WGS sequence"/>
</dbReference>